<dbReference type="Gene3D" id="3.10.10.10">
    <property type="entry name" value="HIV Type 1 Reverse Transcriptase, subunit A, domain 1"/>
    <property type="match status" value="1"/>
</dbReference>
<gene>
    <name evidence="1" type="ORF">M422DRAFT_97062</name>
</gene>
<dbReference type="PANTHER" id="PTHR15503:SF22">
    <property type="entry name" value="TRANSPOSON TY3-I GAG POLYPROTEIN"/>
    <property type="match status" value="1"/>
</dbReference>
<dbReference type="AlphaFoldDB" id="A0A0C9VS73"/>
<sequence>NASLDISFVSATRFRKYARNGETSAIWFTPDSALNPVYISSVGLGDVPPPPADSQKFANPVDQEVYDKLPPKYRSYFDVFSPTEVDQLPPHRPYDCAIEIEEGKSPPFGPIYSLSTDERAELFSYIEKNLKKGFIRRYSILADVATHRKTGQLRLCVDYRGLNAITRKNRYPIPLVSDLLDRVQGCKVFSVFDLK</sequence>
<proteinExistence type="predicted"/>
<feature type="non-terminal residue" evidence="1">
    <location>
        <position position="1"/>
    </location>
</feature>
<dbReference type="HOGENOM" id="CLU_000384_42_2_1"/>
<feature type="non-terminal residue" evidence="1">
    <location>
        <position position="195"/>
    </location>
</feature>
<dbReference type="PANTHER" id="PTHR15503">
    <property type="entry name" value="LDOC1 RELATED"/>
    <property type="match status" value="1"/>
</dbReference>
<evidence type="ECO:0000313" key="2">
    <source>
        <dbReference type="Proteomes" id="UP000054279"/>
    </source>
</evidence>
<dbReference type="InterPro" id="IPR043502">
    <property type="entry name" value="DNA/RNA_pol_sf"/>
</dbReference>
<dbReference type="OrthoDB" id="3036073at2759"/>
<dbReference type="Proteomes" id="UP000054279">
    <property type="component" value="Unassembled WGS sequence"/>
</dbReference>
<keyword evidence="2" id="KW-1185">Reference proteome</keyword>
<evidence type="ECO:0000313" key="1">
    <source>
        <dbReference type="EMBL" id="KIJ45322.1"/>
    </source>
</evidence>
<dbReference type="SUPFAM" id="SSF56672">
    <property type="entry name" value="DNA/RNA polymerases"/>
    <property type="match status" value="1"/>
</dbReference>
<organism evidence="1 2">
    <name type="scientific">Sphaerobolus stellatus (strain SS14)</name>
    <dbReference type="NCBI Taxonomy" id="990650"/>
    <lineage>
        <taxon>Eukaryota</taxon>
        <taxon>Fungi</taxon>
        <taxon>Dikarya</taxon>
        <taxon>Basidiomycota</taxon>
        <taxon>Agaricomycotina</taxon>
        <taxon>Agaricomycetes</taxon>
        <taxon>Phallomycetidae</taxon>
        <taxon>Geastrales</taxon>
        <taxon>Sphaerobolaceae</taxon>
        <taxon>Sphaerobolus</taxon>
    </lineage>
</organism>
<dbReference type="EMBL" id="KN837112">
    <property type="protein sequence ID" value="KIJ45322.1"/>
    <property type="molecule type" value="Genomic_DNA"/>
</dbReference>
<reference evidence="1 2" key="1">
    <citation type="submission" date="2014-06" db="EMBL/GenBank/DDBJ databases">
        <title>Evolutionary Origins and Diversification of the Mycorrhizal Mutualists.</title>
        <authorList>
            <consortium name="DOE Joint Genome Institute"/>
            <consortium name="Mycorrhizal Genomics Consortium"/>
            <person name="Kohler A."/>
            <person name="Kuo A."/>
            <person name="Nagy L.G."/>
            <person name="Floudas D."/>
            <person name="Copeland A."/>
            <person name="Barry K.W."/>
            <person name="Cichocki N."/>
            <person name="Veneault-Fourrey C."/>
            <person name="LaButti K."/>
            <person name="Lindquist E.A."/>
            <person name="Lipzen A."/>
            <person name="Lundell T."/>
            <person name="Morin E."/>
            <person name="Murat C."/>
            <person name="Riley R."/>
            <person name="Ohm R."/>
            <person name="Sun H."/>
            <person name="Tunlid A."/>
            <person name="Henrissat B."/>
            <person name="Grigoriev I.V."/>
            <person name="Hibbett D.S."/>
            <person name="Martin F."/>
        </authorList>
    </citation>
    <scope>NUCLEOTIDE SEQUENCE [LARGE SCALE GENOMIC DNA]</scope>
    <source>
        <strain evidence="1 2">SS14</strain>
    </source>
</reference>
<name>A0A0C9VS73_SPHS4</name>
<dbReference type="InterPro" id="IPR032567">
    <property type="entry name" value="RTL1-rel"/>
</dbReference>
<accession>A0A0C9VS73</accession>
<protein>
    <submittedName>
        <fullName evidence="1">Uncharacterized protein</fullName>
    </submittedName>
</protein>